<keyword evidence="4 5" id="KW-0472">Membrane</keyword>
<dbReference type="EMBL" id="AAOF01000024">
    <property type="protein sequence ID" value="EAR20350.1"/>
    <property type="molecule type" value="Genomic_DNA"/>
</dbReference>
<comment type="caution">
    <text evidence="6">The sequence shown here is derived from an EMBL/GenBank/DDBJ whole genome shotgun (WGS) entry which is preliminary data.</text>
</comment>
<dbReference type="Pfam" id="PF03547">
    <property type="entry name" value="Mem_trans"/>
    <property type="match status" value="1"/>
</dbReference>
<evidence type="ECO:0000256" key="5">
    <source>
        <dbReference type="SAM" id="Phobius"/>
    </source>
</evidence>
<evidence type="ECO:0000256" key="3">
    <source>
        <dbReference type="ARBA" id="ARBA00022989"/>
    </source>
</evidence>
<evidence type="ECO:0000256" key="4">
    <source>
        <dbReference type="ARBA" id="ARBA00023136"/>
    </source>
</evidence>
<dbReference type="OrthoDB" id="9810457at2"/>
<proteinExistence type="predicted"/>
<sequence length="69" mass="6941">MAAVVDIALPFFAVIFTGYGAGRSRLLNAGAVVGLNAFVFYFALPALLLVKVSQAPAASADAALALVGT</sequence>
<dbReference type="STRING" id="314278.NB231_06745"/>
<keyword evidence="7" id="KW-1185">Reference proteome</keyword>
<protein>
    <submittedName>
        <fullName evidence="6">Uncharacterized protein</fullName>
    </submittedName>
</protein>
<dbReference type="RefSeq" id="WP_005000775.1">
    <property type="nucleotide sequence ID" value="NZ_CH672427.1"/>
</dbReference>
<gene>
    <name evidence="6" type="ORF">NB231_06745</name>
</gene>
<dbReference type="eggNOG" id="COG0679">
    <property type="taxonomic scope" value="Bacteria"/>
</dbReference>
<dbReference type="GO" id="GO:0055085">
    <property type="term" value="P:transmembrane transport"/>
    <property type="evidence" value="ECO:0007669"/>
    <property type="project" value="InterPro"/>
</dbReference>
<dbReference type="Proteomes" id="UP000003374">
    <property type="component" value="Unassembled WGS sequence"/>
</dbReference>
<keyword evidence="3 5" id="KW-1133">Transmembrane helix</keyword>
<dbReference type="GO" id="GO:0016020">
    <property type="term" value="C:membrane"/>
    <property type="evidence" value="ECO:0007669"/>
    <property type="project" value="UniProtKB-SubCell"/>
</dbReference>
<feature type="transmembrane region" description="Helical" evidence="5">
    <location>
        <begin position="26"/>
        <end position="50"/>
    </location>
</feature>
<evidence type="ECO:0000313" key="6">
    <source>
        <dbReference type="EMBL" id="EAR20350.1"/>
    </source>
</evidence>
<dbReference type="AlphaFoldDB" id="A4BV83"/>
<evidence type="ECO:0000256" key="1">
    <source>
        <dbReference type="ARBA" id="ARBA00004141"/>
    </source>
</evidence>
<comment type="subcellular location">
    <subcellularLocation>
        <location evidence="1">Membrane</location>
        <topology evidence="1">Multi-pass membrane protein</topology>
    </subcellularLocation>
</comment>
<evidence type="ECO:0000256" key="2">
    <source>
        <dbReference type="ARBA" id="ARBA00022692"/>
    </source>
</evidence>
<accession>A4BV83</accession>
<dbReference type="InterPro" id="IPR004776">
    <property type="entry name" value="Mem_transp_PIN-like"/>
</dbReference>
<evidence type="ECO:0000313" key="7">
    <source>
        <dbReference type="Proteomes" id="UP000003374"/>
    </source>
</evidence>
<name>A4BV83_9GAMM</name>
<dbReference type="HOGENOM" id="CLU_2771695_0_0_6"/>
<keyword evidence="2 5" id="KW-0812">Transmembrane</keyword>
<reference evidence="6 7" key="1">
    <citation type="submission" date="2006-02" db="EMBL/GenBank/DDBJ databases">
        <authorList>
            <person name="Waterbury J."/>
            <person name="Ferriera S."/>
            <person name="Johnson J."/>
            <person name="Kravitz S."/>
            <person name="Halpern A."/>
            <person name="Remington K."/>
            <person name="Beeson K."/>
            <person name="Tran B."/>
            <person name="Rogers Y.-H."/>
            <person name="Friedman R."/>
            <person name="Venter J.C."/>
        </authorList>
    </citation>
    <scope>NUCLEOTIDE SEQUENCE [LARGE SCALE GENOMIC DNA]</scope>
    <source>
        <strain evidence="6 7">Nb-231</strain>
    </source>
</reference>
<organism evidence="6 7">
    <name type="scientific">Nitrococcus mobilis Nb-231</name>
    <dbReference type="NCBI Taxonomy" id="314278"/>
    <lineage>
        <taxon>Bacteria</taxon>
        <taxon>Pseudomonadati</taxon>
        <taxon>Pseudomonadota</taxon>
        <taxon>Gammaproteobacteria</taxon>
        <taxon>Chromatiales</taxon>
        <taxon>Ectothiorhodospiraceae</taxon>
        <taxon>Nitrococcus</taxon>
    </lineage>
</organism>